<evidence type="ECO:0000313" key="9">
    <source>
        <dbReference type="EMBL" id="KEK19604.1"/>
    </source>
</evidence>
<evidence type="ECO:0000256" key="5">
    <source>
        <dbReference type="ARBA" id="ARBA00022989"/>
    </source>
</evidence>
<dbReference type="Proteomes" id="UP000027822">
    <property type="component" value="Unassembled WGS sequence"/>
</dbReference>
<dbReference type="Gene3D" id="1.20.1250.20">
    <property type="entry name" value="MFS general substrate transporter like domains"/>
    <property type="match status" value="1"/>
</dbReference>
<comment type="subcellular location">
    <subcellularLocation>
        <location evidence="1">Cell membrane</location>
        <topology evidence="1">Multi-pass membrane protein</topology>
    </subcellularLocation>
</comment>
<keyword evidence="3" id="KW-1003">Cell membrane</keyword>
<keyword evidence="2" id="KW-0813">Transport</keyword>
<keyword evidence="5 7" id="KW-1133">Transmembrane helix</keyword>
<dbReference type="GO" id="GO:0005886">
    <property type="term" value="C:plasma membrane"/>
    <property type="evidence" value="ECO:0007669"/>
    <property type="project" value="UniProtKB-SubCell"/>
</dbReference>
<evidence type="ECO:0000256" key="4">
    <source>
        <dbReference type="ARBA" id="ARBA00022692"/>
    </source>
</evidence>
<feature type="domain" description="Major facilitator superfamily (MFS) profile" evidence="8">
    <location>
        <begin position="3"/>
        <end position="377"/>
    </location>
</feature>
<feature type="transmembrane region" description="Helical" evidence="7">
    <location>
        <begin position="198"/>
        <end position="221"/>
    </location>
</feature>
<dbReference type="InterPro" id="IPR036259">
    <property type="entry name" value="MFS_trans_sf"/>
</dbReference>
<organism evidence="9 10">
    <name type="scientific">Bacillus manliponensis</name>
    <dbReference type="NCBI Taxonomy" id="574376"/>
    <lineage>
        <taxon>Bacteria</taxon>
        <taxon>Bacillati</taxon>
        <taxon>Bacillota</taxon>
        <taxon>Bacilli</taxon>
        <taxon>Bacillales</taxon>
        <taxon>Bacillaceae</taxon>
        <taxon>Bacillus</taxon>
        <taxon>Bacillus cereus group</taxon>
    </lineage>
</organism>
<comment type="caution">
    <text evidence="9">The sequence shown here is derived from an EMBL/GenBank/DDBJ whole genome shotgun (WGS) entry which is preliminary data.</text>
</comment>
<sequence>MRNVILLAIGMFALGLDAYVVAGLVPGISETYQKSASQVGQAVSIFTLFYAISAPLFASILSGKSIKKVLLVSMFIFGVANAISAVAPDFSIFLISRAIAGVGAGLFSPLAVAGSTLLVPGNKKGRALSVTIGGMSMGTVLGVPVGLYIATVLNWQAVMWGIAVLSCIAFVTIYKMLPKIPVTAPPTMKERLAMFVDKKVTVTVSITFFASIASLGLYTYISPFLEEFTAAQDVTIYLWAWGLGGLFGSFIIGYVIDYFKKLKIITLSILIILTVAVACIPLAIYIPIIQYMPFFVWGAMGWAAQAPQQQILMEYQPNQGSAAVALNSSVNYLGSSVGAMLGGVVLSLGKGSLLLIYFAILAMVVSLVLQLYSMRSSFVVSKTSGIQK</sequence>
<keyword evidence="10" id="KW-1185">Reference proteome</keyword>
<dbReference type="InterPro" id="IPR020846">
    <property type="entry name" value="MFS_dom"/>
</dbReference>
<dbReference type="SUPFAM" id="SSF103473">
    <property type="entry name" value="MFS general substrate transporter"/>
    <property type="match status" value="1"/>
</dbReference>
<dbReference type="AlphaFoldDB" id="A0A073JX70"/>
<feature type="transmembrane region" description="Helical" evidence="7">
    <location>
        <begin position="99"/>
        <end position="120"/>
    </location>
</feature>
<dbReference type="InterPro" id="IPR011701">
    <property type="entry name" value="MFS"/>
</dbReference>
<dbReference type="eggNOG" id="COG2814">
    <property type="taxonomic scope" value="Bacteria"/>
</dbReference>
<name>A0A073JX70_9BACI</name>
<evidence type="ECO:0000256" key="3">
    <source>
        <dbReference type="ARBA" id="ARBA00022475"/>
    </source>
</evidence>
<feature type="transmembrane region" description="Helical" evidence="7">
    <location>
        <begin position="69"/>
        <end position="87"/>
    </location>
</feature>
<feature type="transmembrane region" description="Helical" evidence="7">
    <location>
        <begin position="127"/>
        <end position="151"/>
    </location>
</feature>
<gene>
    <name evidence="9" type="ORF">BAMA_20255</name>
</gene>
<accession>A0A073JX70</accession>
<feature type="transmembrane region" description="Helical" evidence="7">
    <location>
        <begin position="236"/>
        <end position="255"/>
    </location>
</feature>
<feature type="transmembrane region" description="Helical" evidence="7">
    <location>
        <begin position="157"/>
        <end position="177"/>
    </location>
</feature>
<evidence type="ECO:0000259" key="8">
    <source>
        <dbReference type="PROSITE" id="PS50850"/>
    </source>
</evidence>
<feature type="transmembrane region" description="Helical" evidence="7">
    <location>
        <begin position="354"/>
        <end position="372"/>
    </location>
</feature>
<evidence type="ECO:0000313" key="10">
    <source>
        <dbReference type="Proteomes" id="UP000027822"/>
    </source>
</evidence>
<evidence type="ECO:0000256" key="7">
    <source>
        <dbReference type="SAM" id="Phobius"/>
    </source>
</evidence>
<dbReference type="STRING" id="574376.BAMA_20255"/>
<dbReference type="GO" id="GO:0022857">
    <property type="term" value="F:transmembrane transporter activity"/>
    <property type="evidence" value="ECO:0007669"/>
    <property type="project" value="InterPro"/>
</dbReference>
<feature type="transmembrane region" description="Helical" evidence="7">
    <location>
        <begin position="267"/>
        <end position="288"/>
    </location>
</feature>
<dbReference type="InterPro" id="IPR050189">
    <property type="entry name" value="MFS_Efflux_Transporters"/>
</dbReference>
<dbReference type="PROSITE" id="PS50850">
    <property type="entry name" value="MFS"/>
    <property type="match status" value="1"/>
</dbReference>
<dbReference type="PANTHER" id="PTHR43124">
    <property type="entry name" value="PURINE EFFLUX PUMP PBUE"/>
    <property type="match status" value="1"/>
</dbReference>
<keyword evidence="4 7" id="KW-0812">Transmembrane</keyword>
<dbReference type="CDD" id="cd17324">
    <property type="entry name" value="MFS_NepI_like"/>
    <property type="match status" value="1"/>
</dbReference>
<feature type="transmembrane region" description="Helical" evidence="7">
    <location>
        <begin position="38"/>
        <end position="57"/>
    </location>
</feature>
<proteinExistence type="predicted"/>
<dbReference type="EMBL" id="JOTN01000006">
    <property type="protein sequence ID" value="KEK19604.1"/>
    <property type="molecule type" value="Genomic_DNA"/>
</dbReference>
<keyword evidence="6 7" id="KW-0472">Membrane</keyword>
<protein>
    <submittedName>
        <fullName evidence="9">MFS transporter</fullName>
    </submittedName>
</protein>
<dbReference type="Pfam" id="PF07690">
    <property type="entry name" value="MFS_1"/>
    <property type="match status" value="1"/>
</dbReference>
<evidence type="ECO:0000256" key="2">
    <source>
        <dbReference type="ARBA" id="ARBA00022448"/>
    </source>
</evidence>
<dbReference type="PANTHER" id="PTHR43124:SF3">
    <property type="entry name" value="CHLORAMPHENICOL EFFLUX PUMP RV0191"/>
    <property type="match status" value="1"/>
</dbReference>
<dbReference type="RefSeq" id="WP_034638406.1">
    <property type="nucleotide sequence ID" value="NZ_CBCSJC010000033.1"/>
</dbReference>
<reference evidence="9 10" key="1">
    <citation type="submission" date="2014-06" db="EMBL/GenBank/DDBJ databases">
        <title>Draft genome sequence of Bacillus manliponensis JCM 15802 (MCCC 1A00708).</title>
        <authorList>
            <person name="Lai Q."/>
            <person name="Liu Y."/>
            <person name="Shao Z."/>
        </authorList>
    </citation>
    <scope>NUCLEOTIDE SEQUENCE [LARGE SCALE GENOMIC DNA]</scope>
    <source>
        <strain evidence="9 10">JCM 15802</strain>
    </source>
</reference>
<dbReference type="OrthoDB" id="2727100at2"/>
<evidence type="ECO:0000256" key="6">
    <source>
        <dbReference type="ARBA" id="ARBA00023136"/>
    </source>
</evidence>
<evidence type="ECO:0000256" key="1">
    <source>
        <dbReference type="ARBA" id="ARBA00004651"/>
    </source>
</evidence>